<sequence>MSAISLILIVAISLNSFCDAGLVENPSNDTVSISYTLWIGSDIHAQHHIHLNVPAGSNFYSAMQAAASANPIFNFKAQLHKLGHFITDIAGTANNIVDNTFWIIYILRNQPDVNSPPTEKDLSPKGVDLIIVEDGMHYLFWYKELIYQ</sequence>
<evidence type="ECO:0000313" key="3">
    <source>
        <dbReference type="Proteomes" id="UP001458880"/>
    </source>
</evidence>
<dbReference type="InterPro" id="IPR051588">
    <property type="entry name" value="Cobalamin_Transport"/>
</dbReference>
<name>A0AAW1K1I1_POPJA</name>
<accession>A0AAW1K1I1</accession>
<feature type="chain" id="PRO_5043654354" evidence="1">
    <location>
        <begin position="21"/>
        <end position="148"/>
    </location>
</feature>
<dbReference type="AlphaFoldDB" id="A0AAW1K1I1"/>
<dbReference type="GO" id="GO:0015889">
    <property type="term" value="P:cobalamin transport"/>
    <property type="evidence" value="ECO:0007669"/>
    <property type="project" value="TreeGrafter"/>
</dbReference>
<dbReference type="GO" id="GO:0005615">
    <property type="term" value="C:extracellular space"/>
    <property type="evidence" value="ECO:0007669"/>
    <property type="project" value="TreeGrafter"/>
</dbReference>
<reference evidence="2 3" key="1">
    <citation type="journal article" date="2024" name="BMC Genomics">
        <title>De novo assembly and annotation of Popillia japonica's genome with initial clues to its potential as an invasive pest.</title>
        <authorList>
            <person name="Cucini C."/>
            <person name="Boschi S."/>
            <person name="Funari R."/>
            <person name="Cardaioli E."/>
            <person name="Iannotti N."/>
            <person name="Marturano G."/>
            <person name="Paoli F."/>
            <person name="Bruttini M."/>
            <person name="Carapelli A."/>
            <person name="Frati F."/>
            <person name="Nardi F."/>
        </authorList>
    </citation>
    <scope>NUCLEOTIDE SEQUENCE [LARGE SCALE GENOMIC DNA]</scope>
    <source>
        <strain evidence="2">DMR45628</strain>
    </source>
</reference>
<protein>
    <submittedName>
        <fullName evidence="2">Uncharacterized protein</fullName>
    </submittedName>
</protein>
<keyword evidence="3" id="KW-1185">Reference proteome</keyword>
<comment type="caution">
    <text evidence="2">The sequence shown here is derived from an EMBL/GenBank/DDBJ whole genome shotgun (WGS) entry which is preliminary data.</text>
</comment>
<dbReference type="PANTHER" id="PTHR10559:SF18">
    <property type="entry name" value="TRANSCOBALAMIN II"/>
    <property type="match status" value="1"/>
</dbReference>
<dbReference type="PANTHER" id="PTHR10559">
    <property type="entry name" value="TRANSCOBALAMIN-1/GASTRIC INTRINSIC FACTOR"/>
    <property type="match status" value="1"/>
</dbReference>
<dbReference type="EMBL" id="JASPKY010000283">
    <property type="protein sequence ID" value="KAK9711208.1"/>
    <property type="molecule type" value="Genomic_DNA"/>
</dbReference>
<dbReference type="Proteomes" id="UP001458880">
    <property type="component" value="Unassembled WGS sequence"/>
</dbReference>
<keyword evidence="1" id="KW-0732">Signal</keyword>
<dbReference type="Gene3D" id="2.170.130.30">
    <property type="match status" value="1"/>
</dbReference>
<organism evidence="2 3">
    <name type="scientific">Popillia japonica</name>
    <name type="common">Japanese beetle</name>
    <dbReference type="NCBI Taxonomy" id="7064"/>
    <lineage>
        <taxon>Eukaryota</taxon>
        <taxon>Metazoa</taxon>
        <taxon>Ecdysozoa</taxon>
        <taxon>Arthropoda</taxon>
        <taxon>Hexapoda</taxon>
        <taxon>Insecta</taxon>
        <taxon>Pterygota</taxon>
        <taxon>Neoptera</taxon>
        <taxon>Endopterygota</taxon>
        <taxon>Coleoptera</taxon>
        <taxon>Polyphaga</taxon>
        <taxon>Scarabaeiformia</taxon>
        <taxon>Scarabaeidae</taxon>
        <taxon>Rutelinae</taxon>
        <taxon>Popillia</taxon>
    </lineage>
</organism>
<evidence type="ECO:0000313" key="2">
    <source>
        <dbReference type="EMBL" id="KAK9711208.1"/>
    </source>
</evidence>
<proteinExistence type="predicted"/>
<evidence type="ECO:0000256" key="1">
    <source>
        <dbReference type="SAM" id="SignalP"/>
    </source>
</evidence>
<gene>
    <name evidence="2" type="ORF">QE152_g25590</name>
</gene>
<feature type="signal peptide" evidence="1">
    <location>
        <begin position="1"/>
        <end position="20"/>
    </location>
</feature>
<dbReference type="GO" id="GO:0031419">
    <property type="term" value="F:cobalamin binding"/>
    <property type="evidence" value="ECO:0007669"/>
    <property type="project" value="TreeGrafter"/>
</dbReference>